<keyword evidence="3" id="KW-1185">Reference proteome</keyword>
<keyword evidence="1" id="KW-0812">Transmembrane</keyword>
<name>A0A1R3KTF7_9ROSI</name>
<organism evidence="2 3">
    <name type="scientific">Corchorus olitorius</name>
    <dbReference type="NCBI Taxonomy" id="93759"/>
    <lineage>
        <taxon>Eukaryota</taxon>
        <taxon>Viridiplantae</taxon>
        <taxon>Streptophyta</taxon>
        <taxon>Embryophyta</taxon>
        <taxon>Tracheophyta</taxon>
        <taxon>Spermatophyta</taxon>
        <taxon>Magnoliopsida</taxon>
        <taxon>eudicotyledons</taxon>
        <taxon>Gunneridae</taxon>
        <taxon>Pentapetalae</taxon>
        <taxon>rosids</taxon>
        <taxon>malvids</taxon>
        <taxon>Malvales</taxon>
        <taxon>Malvaceae</taxon>
        <taxon>Grewioideae</taxon>
        <taxon>Apeibeae</taxon>
        <taxon>Corchorus</taxon>
    </lineage>
</organism>
<keyword evidence="1" id="KW-1133">Transmembrane helix</keyword>
<evidence type="ECO:0000313" key="2">
    <source>
        <dbReference type="EMBL" id="OMP10327.1"/>
    </source>
</evidence>
<dbReference type="EMBL" id="AWUE01011913">
    <property type="protein sequence ID" value="OMP10327.1"/>
    <property type="molecule type" value="Genomic_DNA"/>
</dbReference>
<accession>A0A1R3KTF7</accession>
<proteinExistence type="predicted"/>
<dbReference type="AlphaFoldDB" id="A0A1R3KTF7"/>
<feature type="transmembrane region" description="Helical" evidence="1">
    <location>
        <begin position="20"/>
        <end position="39"/>
    </location>
</feature>
<sequence length="40" mass="4557">MVSWQRLATPLGVSKLYSSPFWFGGNLVCLFATYFGAFYM</sequence>
<keyword evidence="1" id="KW-0472">Membrane</keyword>
<evidence type="ECO:0000256" key="1">
    <source>
        <dbReference type="SAM" id="Phobius"/>
    </source>
</evidence>
<protein>
    <submittedName>
        <fullName evidence="2">Uncharacterized protein</fullName>
    </submittedName>
</protein>
<evidence type="ECO:0000313" key="3">
    <source>
        <dbReference type="Proteomes" id="UP000187203"/>
    </source>
</evidence>
<comment type="caution">
    <text evidence="2">The sequence shown here is derived from an EMBL/GenBank/DDBJ whole genome shotgun (WGS) entry which is preliminary data.</text>
</comment>
<reference evidence="3" key="1">
    <citation type="submission" date="2013-09" db="EMBL/GenBank/DDBJ databases">
        <title>Corchorus olitorius genome sequencing.</title>
        <authorList>
            <person name="Alam M."/>
            <person name="Haque M.S."/>
            <person name="Islam M.S."/>
            <person name="Emdad E.M."/>
            <person name="Islam M.M."/>
            <person name="Ahmed B."/>
            <person name="Halim A."/>
            <person name="Hossen Q.M.M."/>
            <person name="Hossain M.Z."/>
            <person name="Ahmed R."/>
            <person name="Khan M.M."/>
            <person name="Islam R."/>
            <person name="Rashid M.M."/>
            <person name="Khan S.A."/>
            <person name="Rahman M.S."/>
            <person name="Alam M."/>
            <person name="Yahiya A.S."/>
            <person name="Khan M.S."/>
            <person name="Azam M.S."/>
            <person name="Haque T."/>
            <person name="Lashkar M.Z.H."/>
            <person name="Akhand A.I."/>
            <person name="Morshed G."/>
            <person name="Roy S."/>
            <person name="Uddin K.S."/>
            <person name="Rabeya T."/>
            <person name="Hossain A.S."/>
            <person name="Chowdhury A."/>
            <person name="Snigdha A.R."/>
            <person name="Mortoza M.S."/>
            <person name="Matin S.A."/>
            <person name="Hoque S.M.E."/>
            <person name="Islam M.K."/>
            <person name="Roy D.K."/>
            <person name="Haider R."/>
            <person name="Moosa M.M."/>
            <person name="Elias S.M."/>
            <person name="Hasan A.M."/>
            <person name="Jahan S."/>
            <person name="Shafiuddin M."/>
            <person name="Mahmood N."/>
            <person name="Shommy N.S."/>
        </authorList>
    </citation>
    <scope>NUCLEOTIDE SEQUENCE [LARGE SCALE GENOMIC DNA]</scope>
    <source>
        <strain evidence="3">cv. O-4</strain>
    </source>
</reference>
<dbReference type="Proteomes" id="UP000187203">
    <property type="component" value="Unassembled WGS sequence"/>
</dbReference>
<gene>
    <name evidence="2" type="ORF">COLO4_04604</name>
</gene>